<evidence type="ECO:0000313" key="2">
    <source>
        <dbReference type="EMBL" id="CAD7567803.1"/>
    </source>
</evidence>
<accession>A0A7R9IW29</accession>
<proteinExistence type="predicted"/>
<organism evidence="2">
    <name type="scientific">Timema californicum</name>
    <name type="common">California timema</name>
    <name type="synonym">Walking stick</name>
    <dbReference type="NCBI Taxonomy" id="61474"/>
    <lineage>
        <taxon>Eukaryota</taxon>
        <taxon>Metazoa</taxon>
        <taxon>Ecdysozoa</taxon>
        <taxon>Arthropoda</taxon>
        <taxon>Hexapoda</taxon>
        <taxon>Insecta</taxon>
        <taxon>Pterygota</taxon>
        <taxon>Neoptera</taxon>
        <taxon>Polyneoptera</taxon>
        <taxon>Phasmatodea</taxon>
        <taxon>Timematodea</taxon>
        <taxon>Timematoidea</taxon>
        <taxon>Timematidae</taxon>
        <taxon>Timema</taxon>
    </lineage>
</organism>
<sequence length="364" mass="39534">MRPRVTIHRVHKCQDYLVWFANDGEVEVRIPARLRATELDGLTLIEAFSLTEAAALSPRHFGDPVLAPISSVLDHVATESMWGLEVEIGTLQIKEGAKEGSCAAVGQLNEKEKPPPVHSTENRTSISPSSAVKLNTTSALANYATEAESIVMSTANPGEVSRPTSAEQVQHLSLLKETGYQGQKEMWMEICMRVLKTTFYSSSSQSGGCESLLEVGGGVIGAALFMYKDGKTSGDGSESLVGFGEFLLILSLTMDGLTGAIQERMRSEHQTKSGHMMLNMNFGLGIALAIDRTTSDSETGAQITIKRLNLEKVNPYLRGERVENHLLKTNPSSPERDSNLDLPVIGSLVYCESRATTDAGPERY</sequence>
<dbReference type="EMBL" id="OE179158">
    <property type="protein sequence ID" value="CAD7567803.1"/>
    <property type="molecule type" value="Genomic_DNA"/>
</dbReference>
<feature type="region of interest" description="Disordered" evidence="1">
    <location>
        <begin position="106"/>
        <end position="128"/>
    </location>
</feature>
<reference evidence="2" key="1">
    <citation type="submission" date="2020-11" db="EMBL/GenBank/DDBJ databases">
        <authorList>
            <person name="Tran Van P."/>
        </authorList>
    </citation>
    <scope>NUCLEOTIDE SEQUENCE</scope>
</reference>
<gene>
    <name evidence="2" type="ORF">TCMB3V08_LOCUS585</name>
</gene>
<name>A0A7R9IW29_TIMCA</name>
<protein>
    <submittedName>
        <fullName evidence="2">(California timema) hypothetical protein</fullName>
    </submittedName>
</protein>
<evidence type="ECO:0000256" key="1">
    <source>
        <dbReference type="SAM" id="MobiDB-lite"/>
    </source>
</evidence>
<dbReference type="AlphaFoldDB" id="A0A7R9IW29"/>